<dbReference type="InterPro" id="IPR036915">
    <property type="entry name" value="Cyclin-like_sf"/>
</dbReference>
<accession>A0ABN8NKK5</accession>
<dbReference type="Gene3D" id="1.10.472.10">
    <property type="entry name" value="Cyclin-like"/>
    <property type="match status" value="2"/>
</dbReference>
<evidence type="ECO:0000313" key="9">
    <source>
        <dbReference type="EMBL" id="CAH3112892.1"/>
    </source>
</evidence>
<dbReference type="CDD" id="cd20505">
    <property type="entry name" value="CYCLIN_CCNA_rpt2"/>
    <property type="match status" value="1"/>
</dbReference>
<dbReference type="PIRSF" id="PIRSF001771">
    <property type="entry name" value="Cyclin_A_B_D_E"/>
    <property type="match status" value="1"/>
</dbReference>
<evidence type="ECO:0000259" key="7">
    <source>
        <dbReference type="SMART" id="SM00385"/>
    </source>
</evidence>
<dbReference type="InterPro" id="IPR004367">
    <property type="entry name" value="Cyclin_C-dom"/>
</dbReference>
<sequence length="452" mass="50520">MSLAIGENFRITNNFPENEERNVLKKAKMEDGRARTTQQGQNRTVLGTITNNAAVRIQPPRAAKQAGLANSSYGFGATKNDENAFSRAQQKTAFSIPTTAQQSFSIHVDPEPVLASAQSTAFSSSAVPELNPALTSLSRPALTNVFVANRTAAEVDSPMVIDSSDDEDFECTSETTPEIRDIDTDSGIFYVSEYASEIFQYLKQAEIKHRPKPHYMKKQVDINHSMRSILVDWLVEVAEEYKLLPQTLYLTVNYIDRFLSVMSVRREKLQLVGTACMLIASKFEEIYPPEVSEFVYITDDTYPAKQVLKMESLVLKTLNFDVSVPTILNFLERFLKAVECNDSDRPKVEALAKYLCELTLVDGEAFLKYFPSTIAATSVVLALHTLGLPSWNPTLCHYTGFQLLDLQPCLHDLHRTFSLAPKHAQKAVREKYQSASFHGVSNLTAPEMLPLA</sequence>
<feature type="domain" description="Cyclin-like" evidence="7">
    <location>
        <begin position="329"/>
        <end position="415"/>
    </location>
</feature>
<dbReference type="Pfam" id="PF00134">
    <property type="entry name" value="Cyclin_N"/>
    <property type="match status" value="1"/>
</dbReference>
<dbReference type="InterPro" id="IPR048258">
    <property type="entry name" value="Cyclins_cyclin-box"/>
</dbReference>
<dbReference type="SMART" id="SM00385">
    <property type="entry name" value="CYCLIN"/>
    <property type="match status" value="2"/>
</dbReference>
<gene>
    <name evidence="9" type="ORF">PLOB_00021541</name>
</gene>
<dbReference type="InterPro" id="IPR013763">
    <property type="entry name" value="Cyclin-like_dom"/>
</dbReference>
<keyword evidence="3" id="KW-0498">Mitosis</keyword>
<comment type="caution">
    <text evidence="9">The sequence shown here is derived from an EMBL/GenBank/DDBJ whole genome shotgun (WGS) entry which is preliminary data.</text>
</comment>
<feature type="domain" description="Cyclin C-terminal" evidence="8">
    <location>
        <begin position="325"/>
        <end position="446"/>
    </location>
</feature>
<evidence type="ECO:0000256" key="2">
    <source>
        <dbReference type="ARBA" id="ARBA00022618"/>
    </source>
</evidence>
<keyword evidence="4 6" id="KW-0195">Cyclin</keyword>
<keyword evidence="10" id="KW-1185">Reference proteome</keyword>
<dbReference type="InterPro" id="IPR039361">
    <property type="entry name" value="Cyclin"/>
</dbReference>
<dbReference type="InterPro" id="IPR046965">
    <property type="entry name" value="Cyclin_A/B-like"/>
</dbReference>
<keyword evidence="2" id="KW-0132">Cell division</keyword>
<dbReference type="CDD" id="cd20504">
    <property type="entry name" value="CYCLIN_CCNA_rpt1"/>
    <property type="match status" value="1"/>
</dbReference>
<evidence type="ECO:0000256" key="6">
    <source>
        <dbReference type="RuleBase" id="RU000383"/>
    </source>
</evidence>
<evidence type="ECO:0000256" key="1">
    <source>
        <dbReference type="ARBA" id="ARBA00006955"/>
    </source>
</evidence>
<dbReference type="EMBL" id="CALNXK010000025">
    <property type="protein sequence ID" value="CAH3112892.1"/>
    <property type="molecule type" value="Genomic_DNA"/>
</dbReference>
<dbReference type="Pfam" id="PF16500">
    <property type="entry name" value="Cyclin_N2"/>
    <property type="match status" value="1"/>
</dbReference>
<dbReference type="SMART" id="SM01332">
    <property type="entry name" value="Cyclin_C"/>
    <property type="match status" value="1"/>
</dbReference>
<evidence type="ECO:0000313" key="10">
    <source>
        <dbReference type="Proteomes" id="UP001159405"/>
    </source>
</evidence>
<dbReference type="Pfam" id="PF02984">
    <property type="entry name" value="Cyclin_C"/>
    <property type="match status" value="1"/>
</dbReference>
<keyword evidence="5" id="KW-0131">Cell cycle</keyword>
<dbReference type="PROSITE" id="PS00292">
    <property type="entry name" value="CYCLINS"/>
    <property type="match status" value="1"/>
</dbReference>
<dbReference type="PANTHER" id="PTHR10177">
    <property type="entry name" value="CYCLINS"/>
    <property type="match status" value="1"/>
</dbReference>
<evidence type="ECO:0000256" key="5">
    <source>
        <dbReference type="ARBA" id="ARBA00023306"/>
    </source>
</evidence>
<evidence type="ECO:0000259" key="8">
    <source>
        <dbReference type="SMART" id="SM01332"/>
    </source>
</evidence>
<organism evidence="9 10">
    <name type="scientific">Porites lobata</name>
    <dbReference type="NCBI Taxonomy" id="104759"/>
    <lineage>
        <taxon>Eukaryota</taxon>
        <taxon>Metazoa</taxon>
        <taxon>Cnidaria</taxon>
        <taxon>Anthozoa</taxon>
        <taxon>Hexacorallia</taxon>
        <taxon>Scleractinia</taxon>
        <taxon>Fungiina</taxon>
        <taxon>Poritidae</taxon>
        <taxon>Porites</taxon>
    </lineage>
</organism>
<dbReference type="SUPFAM" id="SSF47954">
    <property type="entry name" value="Cyclin-like"/>
    <property type="match status" value="2"/>
</dbReference>
<comment type="similarity">
    <text evidence="1">Belongs to the cyclin family. Cyclin AB subfamily.</text>
</comment>
<dbReference type="Proteomes" id="UP001159405">
    <property type="component" value="Unassembled WGS sequence"/>
</dbReference>
<dbReference type="InterPro" id="IPR032447">
    <property type="entry name" value="Cyclin-A_N"/>
</dbReference>
<reference evidence="9 10" key="1">
    <citation type="submission" date="2022-05" db="EMBL/GenBank/DDBJ databases">
        <authorList>
            <consortium name="Genoscope - CEA"/>
            <person name="William W."/>
        </authorList>
    </citation>
    <scope>NUCLEOTIDE SEQUENCE [LARGE SCALE GENOMIC DNA]</scope>
</reference>
<evidence type="ECO:0008006" key="11">
    <source>
        <dbReference type="Google" id="ProtNLM"/>
    </source>
</evidence>
<name>A0ABN8NKK5_9CNID</name>
<dbReference type="InterPro" id="IPR006671">
    <property type="entry name" value="Cyclin_N"/>
</dbReference>
<evidence type="ECO:0000256" key="3">
    <source>
        <dbReference type="ARBA" id="ARBA00022776"/>
    </source>
</evidence>
<feature type="domain" description="Cyclin-like" evidence="7">
    <location>
        <begin position="232"/>
        <end position="316"/>
    </location>
</feature>
<protein>
    <recommendedName>
        <fullName evidence="11">Cyclin A</fullName>
    </recommendedName>
</protein>
<evidence type="ECO:0000256" key="4">
    <source>
        <dbReference type="ARBA" id="ARBA00023127"/>
    </source>
</evidence>
<proteinExistence type="inferred from homology"/>